<feature type="region of interest" description="Disordered" evidence="1">
    <location>
        <begin position="152"/>
        <end position="175"/>
    </location>
</feature>
<dbReference type="EMBL" id="OW240917">
    <property type="protein sequence ID" value="CAH2303329.1"/>
    <property type="molecule type" value="Genomic_DNA"/>
</dbReference>
<evidence type="ECO:0000313" key="2">
    <source>
        <dbReference type="EMBL" id="CAH2303329.1"/>
    </source>
</evidence>
<accession>A0AAD1SKJ2</accession>
<dbReference type="Proteomes" id="UP001295444">
    <property type="component" value="Chromosome 06"/>
</dbReference>
<proteinExistence type="predicted"/>
<reference evidence="2" key="1">
    <citation type="submission" date="2022-03" db="EMBL/GenBank/DDBJ databases">
        <authorList>
            <person name="Alioto T."/>
            <person name="Alioto T."/>
            <person name="Gomez Garrido J."/>
        </authorList>
    </citation>
    <scope>NUCLEOTIDE SEQUENCE</scope>
</reference>
<keyword evidence="3" id="KW-1185">Reference proteome</keyword>
<feature type="compositionally biased region" description="Basic and acidic residues" evidence="1">
    <location>
        <begin position="157"/>
        <end position="166"/>
    </location>
</feature>
<organism evidence="2 3">
    <name type="scientific">Pelobates cultripes</name>
    <name type="common">Western spadefoot toad</name>
    <dbReference type="NCBI Taxonomy" id="61616"/>
    <lineage>
        <taxon>Eukaryota</taxon>
        <taxon>Metazoa</taxon>
        <taxon>Chordata</taxon>
        <taxon>Craniata</taxon>
        <taxon>Vertebrata</taxon>
        <taxon>Euteleostomi</taxon>
        <taxon>Amphibia</taxon>
        <taxon>Batrachia</taxon>
        <taxon>Anura</taxon>
        <taxon>Pelobatoidea</taxon>
        <taxon>Pelobatidae</taxon>
        <taxon>Pelobates</taxon>
    </lineage>
</organism>
<feature type="compositionally biased region" description="Basic residues" evidence="1">
    <location>
        <begin position="73"/>
        <end position="82"/>
    </location>
</feature>
<feature type="region of interest" description="Disordered" evidence="1">
    <location>
        <begin position="62"/>
        <end position="92"/>
    </location>
</feature>
<sequence>MAAQRGPQERSTYAQPSIHPLGEFDQLCESLWTMLREHGMAYRRAAKLVATWIRPVTRRRHYRHPPQASVKAARLRKHRHSHGRETTPCYMGDRTCPHIQETKTIQPAFHASYSPDPRTGVQQSLTQSLQATTANRGDAQLNFPLNAAGAESQSRGAFKESNVDGKRHVHATGIG</sequence>
<dbReference type="AlphaFoldDB" id="A0AAD1SKJ2"/>
<protein>
    <submittedName>
        <fullName evidence="2">Uncharacterized protein</fullName>
    </submittedName>
</protein>
<gene>
    <name evidence="2" type="ORF">PECUL_23A006050</name>
</gene>
<evidence type="ECO:0000313" key="3">
    <source>
        <dbReference type="Proteomes" id="UP001295444"/>
    </source>
</evidence>
<name>A0AAD1SKJ2_PELCU</name>
<evidence type="ECO:0000256" key="1">
    <source>
        <dbReference type="SAM" id="MobiDB-lite"/>
    </source>
</evidence>